<dbReference type="AlphaFoldDB" id="A0AAE3GK17"/>
<evidence type="ECO:0000313" key="4">
    <source>
        <dbReference type="Proteomes" id="UP001206128"/>
    </source>
</evidence>
<reference evidence="3" key="1">
    <citation type="submission" date="2022-06" db="EMBL/GenBank/DDBJ databases">
        <title>Genomic Encyclopedia of Archaeal and Bacterial Type Strains, Phase II (KMG-II): from individual species to whole genera.</title>
        <authorList>
            <person name="Goeker M."/>
        </authorList>
    </citation>
    <scope>NUCLEOTIDE SEQUENCE</scope>
    <source>
        <strain evidence="3">DSM 43935</strain>
    </source>
</reference>
<keyword evidence="2" id="KW-0472">Membrane</keyword>
<feature type="region of interest" description="Disordered" evidence="1">
    <location>
        <begin position="58"/>
        <end position="111"/>
    </location>
</feature>
<evidence type="ECO:0000313" key="3">
    <source>
        <dbReference type="EMBL" id="MCP2168885.1"/>
    </source>
</evidence>
<organism evidence="3 4">
    <name type="scientific">Goodfellowiella coeruleoviolacea</name>
    <dbReference type="NCBI Taxonomy" id="334858"/>
    <lineage>
        <taxon>Bacteria</taxon>
        <taxon>Bacillati</taxon>
        <taxon>Actinomycetota</taxon>
        <taxon>Actinomycetes</taxon>
        <taxon>Pseudonocardiales</taxon>
        <taxon>Pseudonocardiaceae</taxon>
        <taxon>Goodfellowiella</taxon>
    </lineage>
</organism>
<evidence type="ECO:0000256" key="1">
    <source>
        <dbReference type="SAM" id="MobiDB-lite"/>
    </source>
</evidence>
<keyword evidence="4" id="KW-1185">Reference proteome</keyword>
<keyword evidence="2" id="KW-0812">Transmembrane</keyword>
<keyword evidence="2" id="KW-1133">Transmembrane helix</keyword>
<sequence>MTQTNGSETRRPADDGGADKKGFWSGLTGVLTALATLITAIAGLLALFISDQGSASIPGSPTAAGEPGTTAVAASGSTEPESTPSRGPSTTATRTSTAAPTTTTTSGRNGAVRWSGGYTLGLVGMDADAVPPSPPERDQDMDFFYANAFNDTVHRYQAAALGRLSGTAEPTIDDCATAVATHSVDSVELKKDSVFCFASKENRLGFARVVGFDETNFNPTVELAVTIWETTG</sequence>
<proteinExistence type="predicted"/>
<evidence type="ECO:0000256" key="2">
    <source>
        <dbReference type="SAM" id="Phobius"/>
    </source>
</evidence>
<dbReference type="EMBL" id="JAMTCK010000016">
    <property type="protein sequence ID" value="MCP2168885.1"/>
    <property type="molecule type" value="Genomic_DNA"/>
</dbReference>
<name>A0AAE3GK17_9PSEU</name>
<gene>
    <name evidence="3" type="ORF">LX83_005765</name>
</gene>
<feature type="region of interest" description="Disordered" evidence="1">
    <location>
        <begin position="1"/>
        <end position="20"/>
    </location>
</feature>
<dbReference type="RefSeq" id="WP_253777154.1">
    <property type="nucleotide sequence ID" value="NZ_JAMTCK010000016.1"/>
</dbReference>
<accession>A0AAE3GK17</accession>
<dbReference type="Proteomes" id="UP001206128">
    <property type="component" value="Unassembled WGS sequence"/>
</dbReference>
<feature type="transmembrane region" description="Helical" evidence="2">
    <location>
        <begin position="23"/>
        <end position="49"/>
    </location>
</feature>
<feature type="compositionally biased region" description="Low complexity" evidence="1">
    <location>
        <begin position="82"/>
        <end position="108"/>
    </location>
</feature>
<comment type="caution">
    <text evidence="3">The sequence shown here is derived from an EMBL/GenBank/DDBJ whole genome shotgun (WGS) entry which is preliminary data.</text>
</comment>
<protein>
    <submittedName>
        <fullName evidence="3">Uncharacterized protein</fullName>
    </submittedName>
</protein>
<feature type="compositionally biased region" description="Basic and acidic residues" evidence="1">
    <location>
        <begin position="8"/>
        <end position="20"/>
    </location>
</feature>